<evidence type="ECO:0000313" key="8">
    <source>
        <dbReference type="Proteomes" id="UP000238589"/>
    </source>
</evidence>
<evidence type="ECO:0000259" key="5">
    <source>
        <dbReference type="Pfam" id="PF04717"/>
    </source>
</evidence>
<dbReference type="Gene3D" id="2.30.110.50">
    <property type="match status" value="1"/>
</dbReference>
<dbReference type="InterPro" id="IPR006533">
    <property type="entry name" value="T6SS_Vgr_RhsGE"/>
</dbReference>
<evidence type="ECO:0000256" key="4">
    <source>
        <dbReference type="SAM" id="MobiDB-lite"/>
    </source>
</evidence>
<evidence type="ECO:0000256" key="3">
    <source>
        <dbReference type="ARBA" id="ARBA00022525"/>
    </source>
</evidence>
<evidence type="ECO:0000256" key="2">
    <source>
        <dbReference type="ARBA" id="ARBA00005558"/>
    </source>
</evidence>
<keyword evidence="8" id="KW-1185">Reference proteome</keyword>
<evidence type="ECO:0000313" key="7">
    <source>
        <dbReference type="EMBL" id="PRD65473.1"/>
    </source>
</evidence>
<organism evidence="7 8">
    <name type="scientific">Malikia granosa</name>
    <dbReference type="NCBI Taxonomy" id="263067"/>
    <lineage>
        <taxon>Bacteria</taxon>
        <taxon>Pseudomonadati</taxon>
        <taxon>Pseudomonadota</taxon>
        <taxon>Betaproteobacteria</taxon>
        <taxon>Burkholderiales</taxon>
        <taxon>Comamonadaceae</taxon>
        <taxon>Malikia</taxon>
    </lineage>
</organism>
<dbReference type="NCBIfam" id="TIGR01646">
    <property type="entry name" value="vgr_GE"/>
    <property type="match status" value="1"/>
</dbReference>
<feature type="domain" description="Gp5/Type VI secretion system Vgr C-terminal trimerisation" evidence="6">
    <location>
        <begin position="472"/>
        <end position="580"/>
    </location>
</feature>
<dbReference type="PANTHER" id="PTHR32305:SF15">
    <property type="entry name" value="PROTEIN RHSA-RELATED"/>
    <property type="match status" value="1"/>
</dbReference>
<dbReference type="GO" id="GO:0005576">
    <property type="term" value="C:extracellular region"/>
    <property type="evidence" value="ECO:0007669"/>
    <property type="project" value="UniProtKB-SubCell"/>
</dbReference>
<comment type="caution">
    <text evidence="7">The sequence shown here is derived from an EMBL/GenBank/DDBJ whole genome shotgun (WGS) entry which is preliminary data.</text>
</comment>
<sequence>MDSERFDRRVRVASALGDALVFERLEGADGLSCLGEYRLCLLSRRGDLLASELLGQPVSVLVELVPGGVREFNGLVTGFSLLAPRGRLHRYQLILRPWLWMLTRCSDCRIFQDQSTPQILQAVFAAHPQADFRFELTGSYLPRPYCVQYRETDYQFVARLMEQEGLHYFFAHQDGRQQLVVADSAAAHQPVPGYAQVDFLEPDPQPGWQREGLQSWICSAEIQSTRQVLRAHDFEKPRADLQVEGEAACPIHHEPVQPLERYDYPGDYRERAEGERLARIRAEALRAQQQTFAGAGNAAGLSPGARFRLQSHPRSDQNQDYLVTAAEYRLQEAGLEPGERAEAWLSLKLSAIPATQEYRPPSQTPRPLIQGPQTAIVTGPPGDEIHVDRYGRVKVRFHWDRSGRDDQDSSCWIRVAHPWAGQNWGLVAIPRVGQEVVVEFLEGDPDRPLITGSVYNADQMPPYELPQYMTQSGIRSRSSPGGNGSNYNEIRFEDRRGAEELRLHAERDQLLQTRRDRVESVGNESHLTVGQDLREQLGGDHHLRIGGDQRVELGGSHSLRVGQDWLGQVGLRLALEAGQEIHLKAGSKLVLEAGAQLTLKVGGSFIEIGPGGVTLAGPSVNLHGGGMPGNGSGASPEPPLAPRPVVAPDAAAASSSAPAGARRASSRQAQALRLARDSASAFVEKCPD</sequence>
<dbReference type="RefSeq" id="WP_105747997.1">
    <property type="nucleotide sequence ID" value="NZ_PVLQ01000027.1"/>
</dbReference>
<accession>A0A2S9K4T9</accession>
<dbReference type="OrthoDB" id="1907165at2"/>
<feature type="domain" description="Gp5/Type VI secretion system Vgr protein OB-fold" evidence="5">
    <location>
        <begin position="388"/>
        <end position="455"/>
    </location>
</feature>
<dbReference type="Gene3D" id="2.40.50.230">
    <property type="entry name" value="Gp5 N-terminal domain"/>
    <property type="match status" value="1"/>
</dbReference>
<feature type="compositionally biased region" description="Low complexity" evidence="4">
    <location>
        <begin position="643"/>
        <end position="670"/>
    </location>
</feature>
<dbReference type="NCBIfam" id="TIGR03361">
    <property type="entry name" value="VI_Rhs_Vgr"/>
    <property type="match status" value="1"/>
</dbReference>
<feature type="region of interest" description="Disordered" evidence="4">
    <location>
        <begin position="357"/>
        <end position="382"/>
    </location>
</feature>
<dbReference type="InterPro" id="IPR054030">
    <property type="entry name" value="Gp5_Vgr_C"/>
</dbReference>
<dbReference type="EMBL" id="PVLQ01000027">
    <property type="protein sequence ID" value="PRD65473.1"/>
    <property type="molecule type" value="Genomic_DNA"/>
</dbReference>
<dbReference type="PANTHER" id="PTHR32305">
    <property type="match status" value="1"/>
</dbReference>
<evidence type="ECO:0000256" key="1">
    <source>
        <dbReference type="ARBA" id="ARBA00004613"/>
    </source>
</evidence>
<dbReference type="InterPro" id="IPR050708">
    <property type="entry name" value="T6SS_VgrG/RHS"/>
</dbReference>
<dbReference type="SUPFAM" id="SSF69279">
    <property type="entry name" value="Phage tail proteins"/>
    <property type="match status" value="2"/>
</dbReference>
<dbReference type="Gene3D" id="3.55.50.10">
    <property type="entry name" value="Baseplate protein-like domains"/>
    <property type="match status" value="1"/>
</dbReference>
<evidence type="ECO:0000259" key="6">
    <source>
        <dbReference type="Pfam" id="PF22178"/>
    </source>
</evidence>
<protein>
    <submittedName>
        <fullName evidence="7">Type VI secretion system tip protein VgrG</fullName>
    </submittedName>
</protein>
<comment type="subcellular location">
    <subcellularLocation>
        <location evidence="1">Secreted</location>
    </subcellularLocation>
</comment>
<dbReference type="InterPro" id="IPR006531">
    <property type="entry name" value="Gp5/Vgr_OB"/>
</dbReference>
<proteinExistence type="inferred from homology"/>
<reference evidence="7 8" key="1">
    <citation type="submission" date="2018-03" db="EMBL/GenBank/DDBJ databases">
        <title>Comparative genomics illustrates the genes involved in a hyperalkaliphilic mechanisms of Serpentinomonas isolated from highly-alkaline calcium-rich serpentinized springs.</title>
        <authorList>
            <person name="Suzuki S."/>
            <person name="Ishii S."/>
            <person name="Walworth N."/>
            <person name="Bird L."/>
            <person name="Kuenen J.G."/>
            <person name="Nealson K.H."/>
        </authorList>
    </citation>
    <scope>NUCLEOTIDE SEQUENCE [LARGE SCALE GENOMIC DNA]</scope>
    <source>
        <strain evidence="7 8">P1</strain>
    </source>
</reference>
<name>A0A2S9K4T9_9BURK</name>
<dbReference type="Proteomes" id="UP000238589">
    <property type="component" value="Unassembled WGS sequence"/>
</dbReference>
<dbReference type="SUPFAM" id="SSF69349">
    <property type="entry name" value="Phage fibre proteins"/>
    <property type="match status" value="1"/>
</dbReference>
<dbReference type="Pfam" id="PF22178">
    <property type="entry name" value="Gp5_trimer_C"/>
    <property type="match status" value="1"/>
</dbReference>
<dbReference type="SUPFAM" id="SSF69255">
    <property type="entry name" value="gp5 N-terminal domain-like"/>
    <property type="match status" value="1"/>
</dbReference>
<dbReference type="Pfam" id="PF05954">
    <property type="entry name" value="Phage_GPD"/>
    <property type="match status" value="1"/>
</dbReference>
<dbReference type="Pfam" id="PF04717">
    <property type="entry name" value="Phage_base_V"/>
    <property type="match status" value="1"/>
</dbReference>
<feature type="region of interest" description="Disordered" evidence="4">
    <location>
        <begin position="624"/>
        <end position="670"/>
    </location>
</feature>
<dbReference type="AlphaFoldDB" id="A0A2S9K4T9"/>
<gene>
    <name evidence="7" type="ORF">C6P64_07780</name>
</gene>
<comment type="similarity">
    <text evidence="2">Belongs to the VgrG protein family.</text>
</comment>
<dbReference type="InterPro" id="IPR017847">
    <property type="entry name" value="T6SS_RhsGE_Vgr_subset"/>
</dbReference>
<keyword evidence="3" id="KW-0964">Secreted</keyword>
<dbReference type="Gene3D" id="4.10.220.110">
    <property type="match status" value="1"/>
</dbReference>
<dbReference type="InterPro" id="IPR037026">
    <property type="entry name" value="Vgr_OB-fold_dom_sf"/>
</dbReference>